<dbReference type="InterPro" id="IPR000504">
    <property type="entry name" value="RRM_dom"/>
</dbReference>
<dbReference type="PROSITE" id="PS50102">
    <property type="entry name" value="RRM"/>
    <property type="match status" value="1"/>
</dbReference>
<dbReference type="EMBL" id="JAEFBK010000007">
    <property type="protein sequence ID" value="KAG7586906.1"/>
    <property type="molecule type" value="Genomic_DNA"/>
</dbReference>
<evidence type="ECO:0000256" key="1">
    <source>
        <dbReference type="PROSITE-ProRule" id="PRU00176"/>
    </source>
</evidence>
<name>A0A8T2BLM7_9BRAS</name>
<feature type="domain" description="RRM" evidence="3">
    <location>
        <begin position="127"/>
        <end position="205"/>
    </location>
</feature>
<evidence type="ECO:0000313" key="4">
    <source>
        <dbReference type="EMBL" id="KAG7586906.1"/>
    </source>
</evidence>
<keyword evidence="1" id="KW-0694">RNA-binding</keyword>
<feature type="region of interest" description="Disordered" evidence="2">
    <location>
        <begin position="1"/>
        <end position="65"/>
    </location>
</feature>
<feature type="compositionally biased region" description="Basic and acidic residues" evidence="2">
    <location>
        <begin position="31"/>
        <end position="42"/>
    </location>
</feature>
<reference evidence="4 5" key="1">
    <citation type="submission" date="2020-12" db="EMBL/GenBank/DDBJ databases">
        <title>Concerted genomic and epigenomic changes stabilize Arabidopsis allopolyploids.</title>
        <authorList>
            <person name="Chen Z."/>
        </authorList>
    </citation>
    <scope>NUCLEOTIDE SEQUENCE [LARGE SCALE GENOMIC DNA]</scope>
    <source>
        <strain evidence="4">Allo738</strain>
        <tissue evidence="4">Leaf</tissue>
    </source>
</reference>
<protein>
    <submittedName>
        <fullName evidence="4">RNA recognition motif domain</fullName>
    </submittedName>
</protein>
<evidence type="ECO:0000313" key="5">
    <source>
        <dbReference type="Proteomes" id="UP000694240"/>
    </source>
</evidence>
<dbReference type="AlphaFoldDB" id="A0A8T2BLM7"/>
<comment type="caution">
    <text evidence="4">The sequence shown here is derived from an EMBL/GenBank/DDBJ whole genome shotgun (WGS) entry which is preliminary data.</text>
</comment>
<organism evidence="4 5">
    <name type="scientific">Arabidopsis thaliana x Arabidopsis arenosa</name>
    <dbReference type="NCBI Taxonomy" id="1240361"/>
    <lineage>
        <taxon>Eukaryota</taxon>
        <taxon>Viridiplantae</taxon>
        <taxon>Streptophyta</taxon>
        <taxon>Embryophyta</taxon>
        <taxon>Tracheophyta</taxon>
        <taxon>Spermatophyta</taxon>
        <taxon>Magnoliopsida</taxon>
        <taxon>eudicotyledons</taxon>
        <taxon>Gunneridae</taxon>
        <taxon>Pentapetalae</taxon>
        <taxon>rosids</taxon>
        <taxon>malvids</taxon>
        <taxon>Brassicales</taxon>
        <taxon>Brassicaceae</taxon>
        <taxon>Camelineae</taxon>
        <taxon>Arabidopsis</taxon>
    </lineage>
</organism>
<keyword evidence="5" id="KW-1185">Reference proteome</keyword>
<sequence>MDRRLKKCSSSTDVESVHDVNKVTNPPLQKAKRELDNVEIKEKRKKQKKGNEKSDEMQMEKSDKQEIEKLRKSLKEMSQTIKELREIIQTRPNLPVISFRPPKKKVGPIYHNVCNFDDKDHLGLSDDALFVQGFDISPPRHEIKTALWNHFSSCGKVYQIYVPIACSSGASLGYAFIDMKDETKGLTLSGSHLGGWKLHVMMARYRSEFGCSSNLSSCQRCRIYKPWLVERALSKARFAKHWRKPQTVGTPYSKIGRFTAIIDRCR</sequence>
<dbReference type="Proteomes" id="UP000694240">
    <property type="component" value="Chromosome 7"/>
</dbReference>
<accession>A0A8T2BLM7</accession>
<dbReference type="GO" id="GO:0003723">
    <property type="term" value="F:RNA binding"/>
    <property type="evidence" value="ECO:0007669"/>
    <property type="project" value="UniProtKB-UniRule"/>
</dbReference>
<evidence type="ECO:0000256" key="2">
    <source>
        <dbReference type="SAM" id="MobiDB-lite"/>
    </source>
</evidence>
<evidence type="ECO:0000259" key="3">
    <source>
        <dbReference type="PROSITE" id="PS50102"/>
    </source>
</evidence>
<proteinExistence type="predicted"/>
<gene>
    <name evidence="4" type="ORF">ISN45_Aa02g021550</name>
</gene>
<feature type="compositionally biased region" description="Basic and acidic residues" evidence="2">
    <location>
        <begin position="49"/>
        <end position="65"/>
    </location>
</feature>